<comment type="caution">
    <text evidence="2">The sequence shown here is derived from an EMBL/GenBank/DDBJ whole genome shotgun (WGS) entry which is preliminary data.</text>
</comment>
<keyword evidence="4" id="KW-1185">Reference proteome</keyword>
<dbReference type="Proteomes" id="UP000704712">
    <property type="component" value="Unassembled WGS sequence"/>
</dbReference>
<evidence type="ECO:0000313" key="4">
    <source>
        <dbReference type="Proteomes" id="UP000602510"/>
    </source>
</evidence>
<proteinExistence type="predicted"/>
<accession>A0A833SE87</accession>
<dbReference type="EMBL" id="JAACNO010001243">
    <property type="protein sequence ID" value="KAF4141872.1"/>
    <property type="molecule type" value="Genomic_DNA"/>
</dbReference>
<dbReference type="Proteomes" id="UP000602510">
    <property type="component" value="Unassembled WGS sequence"/>
</dbReference>
<organism evidence="2 4">
    <name type="scientific">Phytophthora infestans</name>
    <name type="common">Potato late blight agent</name>
    <name type="synonym">Botrytis infestans</name>
    <dbReference type="NCBI Taxonomy" id="4787"/>
    <lineage>
        <taxon>Eukaryota</taxon>
        <taxon>Sar</taxon>
        <taxon>Stramenopiles</taxon>
        <taxon>Oomycota</taxon>
        <taxon>Peronosporomycetes</taxon>
        <taxon>Peronosporales</taxon>
        <taxon>Peronosporaceae</taxon>
        <taxon>Phytophthora</taxon>
    </lineage>
</organism>
<protein>
    <submittedName>
        <fullName evidence="2">Uncharacterized protein</fullName>
    </submittedName>
</protein>
<feature type="region of interest" description="Disordered" evidence="1">
    <location>
        <begin position="88"/>
        <end position="174"/>
    </location>
</feature>
<sequence>MSLSFGARAEVVSVLLEDVSCRATLEMIHDGLVAVTDADCLVDDNGPGCNLFEIPDCRVCALMPESVADDVPLCVLLEVFNQESEPFGDASVDFDYDEPQIPPPLVPVEPTEPVDPVETPQSSENESYSFVLSSDDSKTESSVWDGTESSTDYAGEWNVGDEQNDLTKSLRPQS</sequence>
<evidence type="ECO:0000256" key="1">
    <source>
        <dbReference type="SAM" id="MobiDB-lite"/>
    </source>
</evidence>
<feature type="compositionally biased region" description="Polar residues" evidence="1">
    <location>
        <begin position="122"/>
        <end position="152"/>
    </location>
</feature>
<dbReference type="EMBL" id="WSZM01000988">
    <property type="protein sequence ID" value="KAF4028674.1"/>
    <property type="molecule type" value="Genomic_DNA"/>
</dbReference>
<reference evidence="2" key="1">
    <citation type="submission" date="2020-04" db="EMBL/GenBank/DDBJ databases">
        <title>Hybrid Assembly of Korean Phytophthora infestans isolates.</title>
        <authorList>
            <person name="Prokchorchik M."/>
            <person name="Lee Y."/>
            <person name="Seo J."/>
            <person name="Cho J.-H."/>
            <person name="Park Y.-E."/>
            <person name="Jang D.-C."/>
            <person name="Im J.-S."/>
            <person name="Choi J.-G."/>
            <person name="Park H.-J."/>
            <person name="Lee G.-B."/>
            <person name="Lee Y.-G."/>
            <person name="Hong S.-Y."/>
            <person name="Cho K."/>
            <person name="Sohn K.H."/>
        </authorList>
    </citation>
    <scope>NUCLEOTIDE SEQUENCE</scope>
    <source>
        <strain evidence="2">KR_1_A1</strain>
        <strain evidence="3">KR_2_A2</strain>
    </source>
</reference>
<feature type="compositionally biased region" description="Low complexity" evidence="1">
    <location>
        <begin position="108"/>
        <end position="121"/>
    </location>
</feature>
<evidence type="ECO:0000313" key="3">
    <source>
        <dbReference type="EMBL" id="KAF4141872.1"/>
    </source>
</evidence>
<name>A0A833SE87_PHYIN</name>
<dbReference type="AlphaFoldDB" id="A0A833SE87"/>
<evidence type="ECO:0000313" key="2">
    <source>
        <dbReference type="EMBL" id="KAF4028674.1"/>
    </source>
</evidence>
<gene>
    <name evidence="2" type="ORF">GN244_ATG19638</name>
    <name evidence="3" type="ORF">GN958_ATG08934</name>
</gene>